<accession>A0A7X8XZG2</accession>
<dbReference type="AlphaFoldDB" id="A0A7X8XZG2"/>
<organism evidence="1 2">
    <name type="scientific">Flammeovirga agarivorans</name>
    <dbReference type="NCBI Taxonomy" id="2726742"/>
    <lineage>
        <taxon>Bacteria</taxon>
        <taxon>Pseudomonadati</taxon>
        <taxon>Bacteroidota</taxon>
        <taxon>Cytophagia</taxon>
        <taxon>Cytophagales</taxon>
        <taxon>Flammeovirgaceae</taxon>
        <taxon>Flammeovirga</taxon>
    </lineage>
</organism>
<dbReference type="Proteomes" id="UP000585050">
    <property type="component" value="Unassembled WGS sequence"/>
</dbReference>
<name>A0A7X8XZG2_9BACT</name>
<dbReference type="EMBL" id="JABAIL010000120">
    <property type="protein sequence ID" value="NLR95176.1"/>
    <property type="molecule type" value="Genomic_DNA"/>
</dbReference>
<protein>
    <submittedName>
        <fullName evidence="1">Uncharacterized protein</fullName>
    </submittedName>
</protein>
<gene>
    <name evidence="1" type="ORF">HGP29_28540</name>
</gene>
<proteinExistence type="predicted"/>
<comment type="caution">
    <text evidence="1">The sequence shown here is derived from an EMBL/GenBank/DDBJ whole genome shotgun (WGS) entry which is preliminary data.</text>
</comment>
<reference evidence="1 2" key="1">
    <citation type="submission" date="2020-04" db="EMBL/GenBank/DDBJ databases">
        <title>Flammeovirga sp. SR4, a novel species isolated from seawater.</title>
        <authorList>
            <person name="Wang X."/>
        </authorList>
    </citation>
    <scope>NUCLEOTIDE SEQUENCE [LARGE SCALE GENOMIC DNA]</scope>
    <source>
        <strain evidence="1 2">SR4</strain>
    </source>
</reference>
<evidence type="ECO:0000313" key="2">
    <source>
        <dbReference type="Proteomes" id="UP000585050"/>
    </source>
</evidence>
<sequence>MTKQKRIIIIGGLFLLAQLVYFSDYISPFQWGQIKVSGLSCTCPDEKVVSGQLYLRNITPDSLKKYDLDYSEIYVSERPSTNIDPMGVDLYMIKGQVIGKDRVSLNDPWNPKLKIDDWRGVDILKDWGTKGLFFWQIFIWLILVRQTRNKTVYNNS</sequence>
<keyword evidence="2" id="KW-1185">Reference proteome</keyword>
<evidence type="ECO:0000313" key="1">
    <source>
        <dbReference type="EMBL" id="NLR95176.1"/>
    </source>
</evidence>